<dbReference type="Gene3D" id="3.40.50.720">
    <property type="entry name" value="NAD(P)-binding Rossmann-like Domain"/>
    <property type="match status" value="2"/>
</dbReference>
<dbReference type="Pfam" id="PF00106">
    <property type="entry name" value="adh_short"/>
    <property type="match status" value="2"/>
</dbReference>
<sequence>MGCRDPKRAGNAVDYIKTNNKNAVLSVIQLDLSSLESVRDFAKKVSQKETNIDILINNAGIAGTPESQTKEGFEMHFGTNHLGHFLLTLLLLPLLKSAPKARVVSVSSGLYSVGKIHFDNINLRDGAYTPMKAYAQSKLANVLFTRELAKRLGHNSTISAYSLHPGVIKTDLVKTDKLYERFVVNILSSLLFLTPHMGAQTSLYCALEDSIENETGSYYENCKKVDLKAIAMDDKTAEKLWELSTDFVNLEEHLNLPHVKQQAWEQVVVITGANSGIGRETSLQLSLLGAKVIMGCRDPKRAGNAVDYIKINNKNAVLSVIQLDLSSLESVRDFAKKVSQKETNIDILINNAGIAGTPESQTKEGFEMQFGTNHLGHFLLTLLLLPLLKSAPKARVVSVSSGLYKVGKIHFDNINLRDGAYAPMKAYNQSKLANVLFTRELAKRLGPNSTISAYSLHPGVIKTDLAKTDKLYERFLLNILSSLLFLTPHMGAQTSLYCALEDSIENETGFYYENCAKVDLKAIAMDDKSAEKLWELSTDFVNLEEHLNLPHVKQQAWEQVHL</sequence>
<dbReference type="InterPro" id="IPR036291">
    <property type="entry name" value="NAD(P)-bd_dom_sf"/>
</dbReference>
<protein>
    <submittedName>
        <fullName evidence="2">Uncharacterized protein</fullName>
    </submittedName>
</protein>
<dbReference type="PRINTS" id="PR00080">
    <property type="entry name" value="SDRFAMILY"/>
</dbReference>
<dbReference type="AlphaFoldDB" id="A0A7R9M8K3"/>
<dbReference type="EMBL" id="CAJPVJ010009758">
    <property type="protein sequence ID" value="CAG2172802.1"/>
    <property type="molecule type" value="Genomic_DNA"/>
</dbReference>
<keyword evidence="1" id="KW-0560">Oxidoreductase</keyword>
<keyword evidence="3" id="KW-1185">Reference proteome</keyword>
<gene>
    <name evidence="2" type="ORF">ONB1V03_LOCUS12258</name>
</gene>
<dbReference type="PANTHER" id="PTHR43157:SF31">
    <property type="entry name" value="PHOSPHATIDYLINOSITOL-GLYCAN BIOSYNTHESIS CLASS F PROTEIN"/>
    <property type="match status" value="1"/>
</dbReference>
<accession>A0A7R9M8K3</accession>
<proteinExistence type="predicted"/>
<evidence type="ECO:0000313" key="3">
    <source>
        <dbReference type="Proteomes" id="UP000728032"/>
    </source>
</evidence>
<dbReference type="SUPFAM" id="SSF51735">
    <property type="entry name" value="NAD(P)-binding Rossmann-fold domains"/>
    <property type="match status" value="2"/>
</dbReference>
<name>A0A7R9M8K3_9ACAR</name>
<evidence type="ECO:0000256" key="1">
    <source>
        <dbReference type="ARBA" id="ARBA00023002"/>
    </source>
</evidence>
<dbReference type="GO" id="GO:0016491">
    <property type="term" value="F:oxidoreductase activity"/>
    <property type="evidence" value="ECO:0007669"/>
    <property type="project" value="UniProtKB-KW"/>
</dbReference>
<dbReference type="OrthoDB" id="6411518at2759"/>
<dbReference type="Proteomes" id="UP000728032">
    <property type="component" value="Unassembled WGS sequence"/>
</dbReference>
<dbReference type="PANTHER" id="PTHR43157">
    <property type="entry name" value="PHOSPHATIDYLINOSITOL-GLYCAN BIOSYNTHESIS CLASS F PROTEIN-RELATED"/>
    <property type="match status" value="1"/>
</dbReference>
<organism evidence="2">
    <name type="scientific">Oppiella nova</name>
    <dbReference type="NCBI Taxonomy" id="334625"/>
    <lineage>
        <taxon>Eukaryota</taxon>
        <taxon>Metazoa</taxon>
        <taxon>Ecdysozoa</taxon>
        <taxon>Arthropoda</taxon>
        <taxon>Chelicerata</taxon>
        <taxon>Arachnida</taxon>
        <taxon>Acari</taxon>
        <taxon>Acariformes</taxon>
        <taxon>Sarcoptiformes</taxon>
        <taxon>Oribatida</taxon>
        <taxon>Brachypylina</taxon>
        <taxon>Oppioidea</taxon>
        <taxon>Oppiidae</taxon>
        <taxon>Oppiella</taxon>
    </lineage>
</organism>
<evidence type="ECO:0000313" key="2">
    <source>
        <dbReference type="EMBL" id="CAD7655615.1"/>
    </source>
</evidence>
<reference evidence="2" key="1">
    <citation type="submission" date="2020-11" db="EMBL/GenBank/DDBJ databases">
        <authorList>
            <person name="Tran Van P."/>
        </authorList>
    </citation>
    <scope>NUCLEOTIDE SEQUENCE</scope>
</reference>
<dbReference type="InterPro" id="IPR002347">
    <property type="entry name" value="SDR_fam"/>
</dbReference>
<dbReference type="PRINTS" id="PR00081">
    <property type="entry name" value="GDHRDH"/>
</dbReference>
<dbReference type="EMBL" id="OC924583">
    <property type="protein sequence ID" value="CAD7655615.1"/>
    <property type="molecule type" value="Genomic_DNA"/>
</dbReference>